<dbReference type="InParanoid" id="E9HCY3"/>
<reference evidence="2 3" key="1">
    <citation type="journal article" date="2011" name="Science">
        <title>The ecoresponsive genome of Daphnia pulex.</title>
        <authorList>
            <person name="Colbourne J.K."/>
            <person name="Pfrender M.E."/>
            <person name="Gilbert D."/>
            <person name="Thomas W.K."/>
            <person name="Tucker A."/>
            <person name="Oakley T.H."/>
            <person name="Tokishita S."/>
            <person name="Aerts A."/>
            <person name="Arnold G.J."/>
            <person name="Basu M.K."/>
            <person name="Bauer D.J."/>
            <person name="Caceres C.E."/>
            <person name="Carmel L."/>
            <person name="Casola C."/>
            <person name="Choi J.H."/>
            <person name="Detter J.C."/>
            <person name="Dong Q."/>
            <person name="Dusheyko S."/>
            <person name="Eads B.D."/>
            <person name="Frohlich T."/>
            <person name="Geiler-Samerotte K.A."/>
            <person name="Gerlach D."/>
            <person name="Hatcher P."/>
            <person name="Jogdeo S."/>
            <person name="Krijgsveld J."/>
            <person name="Kriventseva E.V."/>
            <person name="Kultz D."/>
            <person name="Laforsch C."/>
            <person name="Lindquist E."/>
            <person name="Lopez J."/>
            <person name="Manak J.R."/>
            <person name="Muller J."/>
            <person name="Pangilinan J."/>
            <person name="Patwardhan R.P."/>
            <person name="Pitluck S."/>
            <person name="Pritham E.J."/>
            <person name="Rechtsteiner A."/>
            <person name="Rho M."/>
            <person name="Rogozin I.B."/>
            <person name="Sakarya O."/>
            <person name="Salamov A."/>
            <person name="Schaack S."/>
            <person name="Shapiro H."/>
            <person name="Shiga Y."/>
            <person name="Skalitzky C."/>
            <person name="Smith Z."/>
            <person name="Souvorov A."/>
            <person name="Sung W."/>
            <person name="Tang Z."/>
            <person name="Tsuchiya D."/>
            <person name="Tu H."/>
            <person name="Vos H."/>
            <person name="Wang M."/>
            <person name="Wolf Y.I."/>
            <person name="Yamagata H."/>
            <person name="Yamada T."/>
            <person name="Ye Y."/>
            <person name="Shaw J.R."/>
            <person name="Andrews J."/>
            <person name="Crease T.J."/>
            <person name="Tang H."/>
            <person name="Lucas S.M."/>
            <person name="Robertson H.M."/>
            <person name="Bork P."/>
            <person name="Koonin E.V."/>
            <person name="Zdobnov E.M."/>
            <person name="Grigoriev I.V."/>
            <person name="Lynch M."/>
            <person name="Boore J.L."/>
        </authorList>
    </citation>
    <scope>NUCLEOTIDE SEQUENCE [LARGE SCALE GENOMIC DNA]</scope>
</reference>
<proteinExistence type="predicted"/>
<evidence type="ECO:0000259" key="1">
    <source>
        <dbReference type="Pfam" id="PF03732"/>
    </source>
</evidence>
<keyword evidence="3" id="KW-1185">Reference proteome</keyword>
<dbReference type="InterPro" id="IPR005162">
    <property type="entry name" value="Retrotrans_gag_dom"/>
</dbReference>
<dbReference type="Proteomes" id="UP000000305">
    <property type="component" value="Unassembled WGS sequence"/>
</dbReference>
<dbReference type="AlphaFoldDB" id="E9HCY3"/>
<feature type="domain" description="Retrotransposon gag" evidence="1">
    <location>
        <begin position="122"/>
        <end position="192"/>
    </location>
</feature>
<dbReference type="OrthoDB" id="6086417at2759"/>
<accession>E9HCY3</accession>
<evidence type="ECO:0000313" key="3">
    <source>
        <dbReference type="Proteomes" id="UP000000305"/>
    </source>
</evidence>
<name>E9HCY3_DAPPU</name>
<gene>
    <name evidence="2" type="ORF">DAPPUDRAFT_257148</name>
</gene>
<dbReference type="HOGENOM" id="CLU_1311259_0_0_1"/>
<protein>
    <recommendedName>
        <fullName evidence="1">Retrotransposon gag domain-containing protein</fullName>
    </recommendedName>
</protein>
<dbReference type="KEGG" id="dpx:DAPPUDRAFT_257148"/>
<sequence length="210" mass="24006">MTFNITHYVVLPRFCICNSRLVVTGCLSYRDGQEHLLQACSKSATAVRVAAEIYALLARTSNRKPNSVSIRSCCAKPSALQEGCRVPVFTGDGTDDVEEWLWKVGLIFERFFDEQEELLETIHYRLAGKAAQFFRVEGENVEDFEGCKEMFLQRFQGENEGVLESKFQQCQQAPGELVVDYAQILKVFAMRLYGDYMQVKPVQMTVLRQF</sequence>
<dbReference type="EMBL" id="GL732621">
    <property type="protein sequence ID" value="EFX70434.1"/>
    <property type="molecule type" value="Genomic_DNA"/>
</dbReference>
<dbReference type="Pfam" id="PF03732">
    <property type="entry name" value="Retrotrans_gag"/>
    <property type="match status" value="1"/>
</dbReference>
<evidence type="ECO:0000313" key="2">
    <source>
        <dbReference type="EMBL" id="EFX70434.1"/>
    </source>
</evidence>
<organism evidence="2 3">
    <name type="scientific">Daphnia pulex</name>
    <name type="common">Water flea</name>
    <dbReference type="NCBI Taxonomy" id="6669"/>
    <lineage>
        <taxon>Eukaryota</taxon>
        <taxon>Metazoa</taxon>
        <taxon>Ecdysozoa</taxon>
        <taxon>Arthropoda</taxon>
        <taxon>Crustacea</taxon>
        <taxon>Branchiopoda</taxon>
        <taxon>Diplostraca</taxon>
        <taxon>Cladocera</taxon>
        <taxon>Anomopoda</taxon>
        <taxon>Daphniidae</taxon>
        <taxon>Daphnia</taxon>
    </lineage>
</organism>